<evidence type="ECO:0000313" key="2">
    <source>
        <dbReference type="Proteomes" id="UP000272015"/>
    </source>
</evidence>
<sequence length="197" mass="21923">MSEEAERVHPEDRAAWRAWLLENHEVAASVWLVTWRKAAGKPMLSYDDAVAEALAFGWVDSKGGKIDENRTMLYFARRKRGSAWSAPNKLRIERMRAAGLMMPAGEAVIAAAVADGSWTLLDDVEKLIVPPDLAAAFEDFPGSRARWDGFPRSARRGILEWIVQAKTPATRAKRVLETATRAAAGERANQWTGPRRP</sequence>
<organism evidence="1 2">
    <name type="scientific">Cryobacterium melibiosiphilum</name>
    <dbReference type="NCBI Taxonomy" id="995039"/>
    <lineage>
        <taxon>Bacteria</taxon>
        <taxon>Bacillati</taxon>
        <taxon>Actinomycetota</taxon>
        <taxon>Actinomycetes</taxon>
        <taxon>Micrococcales</taxon>
        <taxon>Microbacteriaceae</taxon>
        <taxon>Cryobacterium</taxon>
    </lineage>
</organism>
<evidence type="ECO:0008006" key="3">
    <source>
        <dbReference type="Google" id="ProtNLM"/>
    </source>
</evidence>
<reference evidence="1 2" key="1">
    <citation type="submission" date="2018-09" db="EMBL/GenBank/DDBJ databases">
        <title>Novel species of Cryobacterium.</title>
        <authorList>
            <person name="Liu Q."/>
            <person name="Xin Y.-H."/>
        </authorList>
    </citation>
    <scope>NUCLEOTIDE SEQUENCE [LARGE SCALE GENOMIC DNA]</scope>
    <source>
        <strain evidence="1 2">Hh39</strain>
    </source>
</reference>
<dbReference type="Pfam" id="PF13376">
    <property type="entry name" value="OmdA"/>
    <property type="match status" value="1"/>
</dbReference>
<name>A0A3A5MCM9_9MICO</name>
<dbReference type="AlphaFoldDB" id="A0A3A5MCM9"/>
<protein>
    <recommendedName>
        <fullName evidence="3">Bacteriocin-protection protein, YdeI/OmpD-associated family</fullName>
    </recommendedName>
</protein>
<dbReference type="OrthoDB" id="9796999at2"/>
<comment type="caution">
    <text evidence="1">The sequence shown here is derived from an EMBL/GenBank/DDBJ whole genome shotgun (WGS) entry which is preliminary data.</text>
</comment>
<proteinExistence type="predicted"/>
<dbReference type="EMBL" id="QZVS01000086">
    <property type="protein sequence ID" value="RJT87890.1"/>
    <property type="molecule type" value="Genomic_DNA"/>
</dbReference>
<gene>
    <name evidence="1" type="ORF">D6T64_12360</name>
</gene>
<keyword evidence="2" id="KW-1185">Reference proteome</keyword>
<accession>A0A3A5MCM9</accession>
<dbReference type="RefSeq" id="WP_119974985.1">
    <property type="nucleotide sequence ID" value="NZ_JBHSQA010000006.1"/>
</dbReference>
<dbReference type="Proteomes" id="UP000272015">
    <property type="component" value="Unassembled WGS sequence"/>
</dbReference>
<evidence type="ECO:0000313" key="1">
    <source>
        <dbReference type="EMBL" id="RJT87890.1"/>
    </source>
</evidence>